<proteinExistence type="predicted"/>
<protein>
    <submittedName>
        <fullName evidence="2">Acyl-CoA carboxylase epsilon subunit</fullName>
    </submittedName>
</protein>
<feature type="region of interest" description="Disordered" evidence="1">
    <location>
        <begin position="1"/>
        <end position="40"/>
    </location>
</feature>
<evidence type="ECO:0000313" key="2">
    <source>
        <dbReference type="EMBL" id="SMC51334.1"/>
    </source>
</evidence>
<accession>A0A1W1ZSI2</accession>
<evidence type="ECO:0000256" key="1">
    <source>
        <dbReference type="SAM" id="MobiDB-lite"/>
    </source>
</evidence>
<sequence length="101" mass="10470">MTASQAQPTQRLHAVTASQAQPTEQSEATEQAETPAGPRIEVLGDASPEQVAALVAVLSGLGGGEDEAPAAPPSRWASRERLVRGPVHPSRGGWRASALPR</sequence>
<dbReference type="Pfam" id="PF13822">
    <property type="entry name" value="ACC_epsilon"/>
    <property type="match status" value="1"/>
</dbReference>
<dbReference type="AlphaFoldDB" id="A0A1W1ZSI2"/>
<dbReference type="InterPro" id="IPR032716">
    <property type="entry name" value="ACC_epsilon"/>
</dbReference>
<organism evidence="2 3">
    <name type="scientific">Janibacter indicus</name>
    <dbReference type="NCBI Taxonomy" id="857417"/>
    <lineage>
        <taxon>Bacteria</taxon>
        <taxon>Bacillati</taxon>
        <taxon>Actinomycetota</taxon>
        <taxon>Actinomycetes</taxon>
        <taxon>Micrococcales</taxon>
        <taxon>Intrasporangiaceae</taxon>
        <taxon>Janibacter</taxon>
    </lineage>
</organism>
<dbReference type="GO" id="GO:0003989">
    <property type="term" value="F:acetyl-CoA carboxylase activity"/>
    <property type="evidence" value="ECO:0007669"/>
    <property type="project" value="InterPro"/>
</dbReference>
<dbReference type="GO" id="GO:0004658">
    <property type="term" value="F:propionyl-CoA carboxylase activity"/>
    <property type="evidence" value="ECO:0007669"/>
    <property type="project" value="InterPro"/>
</dbReference>
<reference evidence="2 3" key="1">
    <citation type="submission" date="2017-04" db="EMBL/GenBank/DDBJ databases">
        <authorList>
            <person name="Afonso C.L."/>
            <person name="Miller P.J."/>
            <person name="Scott M.A."/>
            <person name="Spackman E."/>
            <person name="Goraichik I."/>
            <person name="Dimitrov K.M."/>
            <person name="Suarez D.L."/>
            <person name="Swayne D.E."/>
        </authorList>
    </citation>
    <scope>NUCLEOTIDE SEQUENCE [LARGE SCALE GENOMIC DNA]</scope>
    <source>
        <strain evidence="2 3">CGMCC 1.12511</strain>
    </source>
</reference>
<evidence type="ECO:0000313" key="3">
    <source>
        <dbReference type="Proteomes" id="UP000192634"/>
    </source>
</evidence>
<dbReference type="Proteomes" id="UP000192634">
    <property type="component" value="Unassembled WGS sequence"/>
</dbReference>
<name>A0A1W1ZSI2_9MICO</name>
<feature type="compositionally biased region" description="Polar residues" evidence="1">
    <location>
        <begin position="1"/>
        <end position="10"/>
    </location>
</feature>
<feature type="region of interest" description="Disordered" evidence="1">
    <location>
        <begin position="62"/>
        <end position="101"/>
    </location>
</feature>
<dbReference type="EMBL" id="FWXN01000004">
    <property type="protein sequence ID" value="SMC51334.1"/>
    <property type="molecule type" value="Genomic_DNA"/>
</dbReference>
<feature type="compositionally biased region" description="Low complexity" evidence="1">
    <location>
        <begin position="19"/>
        <end position="36"/>
    </location>
</feature>
<gene>
    <name evidence="2" type="ORF">SAMN06296429_104212</name>
</gene>